<dbReference type="KEGG" id="acht:bsdcttw_35330"/>
<name>A0A7I8DQD0_9FIRM</name>
<organism evidence="1 2">
    <name type="scientific">Anaerocolumna chitinilytica</name>
    <dbReference type="NCBI Taxonomy" id="1727145"/>
    <lineage>
        <taxon>Bacteria</taxon>
        <taxon>Bacillati</taxon>
        <taxon>Bacillota</taxon>
        <taxon>Clostridia</taxon>
        <taxon>Lachnospirales</taxon>
        <taxon>Lachnospiraceae</taxon>
        <taxon>Anaerocolumna</taxon>
    </lineage>
</organism>
<proteinExistence type="predicted"/>
<reference evidence="1 2" key="1">
    <citation type="submission" date="2020-08" db="EMBL/GenBank/DDBJ databases">
        <title>Draft genome sequencing of an Anaerocolumna strain isolated from anoxic soil subjected to BSD treatment.</title>
        <authorList>
            <person name="Uek A."/>
            <person name="Tonouchi A."/>
        </authorList>
    </citation>
    <scope>NUCLEOTIDE SEQUENCE [LARGE SCALE GENOMIC DNA]</scope>
    <source>
        <strain evidence="1 2">CTTW</strain>
    </source>
</reference>
<dbReference type="AlphaFoldDB" id="A0A7I8DQD0"/>
<dbReference type="RefSeq" id="WP_185256156.1">
    <property type="nucleotide sequence ID" value="NZ_AP023368.1"/>
</dbReference>
<protein>
    <submittedName>
        <fullName evidence="1">Uncharacterized protein</fullName>
    </submittedName>
</protein>
<gene>
    <name evidence="1" type="ORF">bsdcttw_35330</name>
</gene>
<keyword evidence="2" id="KW-1185">Reference proteome</keyword>
<reference evidence="1 2" key="2">
    <citation type="submission" date="2020-08" db="EMBL/GenBank/DDBJ databases">
        <authorList>
            <person name="Ueki A."/>
            <person name="Tonouchi A."/>
        </authorList>
    </citation>
    <scope>NUCLEOTIDE SEQUENCE [LARGE SCALE GENOMIC DNA]</scope>
    <source>
        <strain evidence="1 2">CTTW</strain>
    </source>
</reference>
<accession>A0A7I8DQD0</accession>
<dbReference type="Proteomes" id="UP000515703">
    <property type="component" value="Chromosome"/>
</dbReference>
<evidence type="ECO:0000313" key="1">
    <source>
        <dbReference type="EMBL" id="BCK00493.1"/>
    </source>
</evidence>
<sequence length="79" mass="9286">MKYQACEELLKEALLTYLQNGGSLVDAALKDIPKEYIYEFDEKYPEDTKKQLIDKAHRAMRMKKDLPEGIRLVRVILKK</sequence>
<evidence type="ECO:0000313" key="2">
    <source>
        <dbReference type="Proteomes" id="UP000515703"/>
    </source>
</evidence>
<dbReference type="EMBL" id="AP023368">
    <property type="protein sequence ID" value="BCK00493.1"/>
    <property type="molecule type" value="Genomic_DNA"/>
</dbReference>